<dbReference type="InterPro" id="IPR000700">
    <property type="entry name" value="PAS-assoc_C"/>
</dbReference>
<organism evidence="4 5">
    <name type="scientific">Polaromonas eurypsychrophila</name>
    <dbReference type="NCBI Taxonomy" id="1614635"/>
    <lineage>
        <taxon>Bacteria</taxon>
        <taxon>Pseudomonadati</taxon>
        <taxon>Pseudomonadota</taxon>
        <taxon>Betaproteobacteria</taxon>
        <taxon>Burkholderiales</taxon>
        <taxon>Comamonadaceae</taxon>
        <taxon>Polaromonas</taxon>
    </lineage>
</organism>
<dbReference type="InterPro" id="IPR035965">
    <property type="entry name" value="PAS-like_dom_sf"/>
</dbReference>
<dbReference type="InterPro" id="IPR000014">
    <property type="entry name" value="PAS"/>
</dbReference>
<evidence type="ECO:0000313" key="5">
    <source>
        <dbReference type="Proteomes" id="UP000620596"/>
    </source>
</evidence>
<reference evidence="4" key="2">
    <citation type="submission" date="2020-09" db="EMBL/GenBank/DDBJ databases">
        <authorList>
            <person name="Sun Q."/>
            <person name="Zhou Y."/>
        </authorList>
    </citation>
    <scope>NUCLEOTIDE SEQUENCE</scope>
    <source>
        <strain evidence="4">CGMCC 1.15322</strain>
    </source>
</reference>
<dbReference type="SMART" id="SM00091">
    <property type="entry name" value="PAS"/>
    <property type="match status" value="2"/>
</dbReference>
<feature type="domain" description="PAC" evidence="3">
    <location>
        <begin position="282"/>
        <end position="334"/>
    </location>
</feature>
<dbReference type="CDD" id="cd00130">
    <property type="entry name" value="PAS"/>
    <property type="match status" value="1"/>
</dbReference>
<keyword evidence="5" id="KW-1185">Reference proteome</keyword>
<reference evidence="4" key="1">
    <citation type="journal article" date="2014" name="Int. J. Syst. Evol. Microbiol.">
        <title>Complete genome sequence of Corynebacterium casei LMG S-19264T (=DSM 44701T), isolated from a smear-ripened cheese.</title>
        <authorList>
            <consortium name="US DOE Joint Genome Institute (JGI-PGF)"/>
            <person name="Walter F."/>
            <person name="Albersmeier A."/>
            <person name="Kalinowski J."/>
            <person name="Ruckert C."/>
        </authorList>
    </citation>
    <scope>NUCLEOTIDE SEQUENCE</scope>
    <source>
        <strain evidence="4">CGMCC 1.15322</strain>
    </source>
</reference>
<evidence type="ECO:0000313" key="4">
    <source>
        <dbReference type="EMBL" id="GGA98639.1"/>
    </source>
</evidence>
<dbReference type="InterPro" id="IPR013656">
    <property type="entry name" value="PAS_4"/>
</dbReference>
<dbReference type="Gene3D" id="3.30.450.20">
    <property type="entry name" value="PAS domain"/>
    <property type="match status" value="2"/>
</dbReference>
<gene>
    <name evidence="4" type="ORF">GCM10011496_19680</name>
</gene>
<dbReference type="PANTHER" id="PTHR44757:SF2">
    <property type="entry name" value="BIOFILM ARCHITECTURE MAINTENANCE PROTEIN MBAA"/>
    <property type="match status" value="1"/>
</dbReference>
<dbReference type="NCBIfam" id="TIGR00229">
    <property type="entry name" value="sensory_box"/>
    <property type="match status" value="2"/>
</dbReference>
<dbReference type="SUPFAM" id="SSF55785">
    <property type="entry name" value="PYP-like sensor domain (PAS domain)"/>
    <property type="match status" value="2"/>
</dbReference>
<dbReference type="EMBL" id="BMIG01000006">
    <property type="protein sequence ID" value="GGA98639.1"/>
    <property type="molecule type" value="Genomic_DNA"/>
</dbReference>
<dbReference type="Pfam" id="PF13426">
    <property type="entry name" value="PAS_9"/>
    <property type="match status" value="1"/>
</dbReference>
<dbReference type="Gene3D" id="3.30.450.40">
    <property type="match status" value="1"/>
</dbReference>
<evidence type="ECO:0000256" key="1">
    <source>
        <dbReference type="SAM" id="Coils"/>
    </source>
</evidence>
<dbReference type="InterPro" id="IPR052155">
    <property type="entry name" value="Biofilm_reg_signaling"/>
</dbReference>
<dbReference type="Proteomes" id="UP000620596">
    <property type="component" value="Unassembled WGS sequence"/>
</dbReference>
<feature type="coiled-coil region" evidence="1">
    <location>
        <begin position="39"/>
        <end position="80"/>
    </location>
</feature>
<name>A0A916SGU8_9BURK</name>
<comment type="caution">
    <text evidence="4">The sequence shown here is derived from an EMBL/GenBank/DDBJ whole genome shotgun (WGS) entry which is preliminary data.</text>
</comment>
<dbReference type="SMART" id="SM00086">
    <property type="entry name" value="PAC"/>
    <property type="match status" value="2"/>
</dbReference>
<evidence type="ECO:0000259" key="2">
    <source>
        <dbReference type="PROSITE" id="PS50112"/>
    </source>
</evidence>
<evidence type="ECO:0008006" key="6">
    <source>
        <dbReference type="Google" id="ProtNLM"/>
    </source>
</evidence>
<keyword evidence="1" id="KW-0175">Coiled coil</keyword>
<sequence length="437" mass="47499">MRDVGADKYLMRPVPLETIVAAVHEVNAMPHAAPQPKAMQEAEVLKEYSERLVSKLEEKNTELQAKIEALTAEIANRKRAEDRYHALFDFAPDAVVMIDQQGIISLLNRQAEAMFGYQRDELLGQPVEVLMPKAFRRAHVDLRQGFLGNAMPRAMGVGRADFLGLRKDGTAFPVDISLSPMESEGGIVVAAAVRDITERLQSEAALREREARLRAIIDNEPECVKLVDKNGLSLEMNPAGLRMIEADSFLQVQNEGINSAIVEEHRPAFSALLRKTLQGESGTLELDIIGLKGTRRTIDTHAVPLRDERGEVTALLGITRDITEQKRAEALLNGKRRALEMIAAGAPLGESLTAVVRLIEAQAPGMLGSILLLDEDGVHLRVGAAPSLPPEYVAAIDGVSIGPSAGSCGTAAYSKETVMVEDIATDPRWAEDKAVAL</sequence>
<dbReference type="InterPro" id="IPR029016">
    <property type="entry name" value="GAF-like_dom_sf"/>
</dbReference>
<dbReference type="Pfam" id="PF08448">
    <property type="entry name" value="PAS_4"/>
    <property type="match status" value="1"/>
</dbReference>
<feature type="domain" description="PAS" evidence="2">
    <location>
        <begin position="80"/>
        <end position="133"/>
    </location>
</feature>
<accession>A0A916SGU8</accession>
<evidence type="ECO:0000259" key="3">
    <source>
        <dbReference type="PROSITE" id="PS50113"/>
    </source>
</evidence>
<dbReference type="PROSITE" id="PS50112">
    <property type="entry name" value="PAS"/>
    <property type="match status" value="1"/>
</dbReference>
<dbReference type="AlphaFoldDB" id="A0A916SGU8"/>
<protein>
    <recommendedName>
        <fullName evidence="6">PAS domain S-box protein</fullName>
    </recommendedName>
</protein>
<proteinExistence type="predicted"/>
<dbReference type="InterPro" id="IPR001610">
    <property type="entry name" value="PAC"/>
</dbReference>
<dbReference type="PANTHER" id="PTHR44757">
    <property type="entry name" value="DIGUANYLATE CYCLASE DGCP"/>
    <property type="match status" value="1"/>
</dbReference>
<dbReference type="SUPFAM" id="SSF55781">
    <property type="entry name" value="GAF domain-like"/>
    <property type="match status" value="1"/>
</dbReference>
<dbReference type="PROSITE" id="PS50113">
    <property type="entry name" value="PAC"/>
    <property type="match status" value="2"/>
</dbReference>
<feature type="domain" description="PAC" evidence="3">
    <location>
        <begin position="158"/>
        <end position="208"/>
    </location>
</feature>